<evidence type="ECO:0000313" key="1">
    <source>
        <dbReference type="EMBL" id="KGF52253.1"/>
    </source>
</evidence>
<dbReference type="EMBL" id="JRNU01000014">
    <property type="protein sequence ID" value="KGF52253.1"/>
    <property type="molecule type" value="Genomic_DNA"/>
</dbReference>
<comment type="caution">
    <text evidence="1">The sequence shown here is derived from an EMBL/GenBank/DDBJ whole genome shotgun (WGS) entry which is preliminary data.</text>
</comment>
<dbReference type="Proteomes" id="UP000029614">
    <property type="component" value="Unassembled WGS sequence"/>
</dbReference>
<keyword evidence="2" id="KW-1185">Reference proteome</keyword>
<reference evidence="1 2" key="1">
    <citation type="submission" date="2014-07" db="EMBL/GenBank/DDBJ databases">
        <authorList>
            <person name="McCorrison J."/>
            <person name="Sanka R."/>
            <person name="Torralba M."/>
            <person name="Gillis M."/>
            <person name="Haft D.H."/>
            <person name="Methe B."/>
            <person name="Sutton G."/>
            <person name="Nelson K.E."/>
        </authorList>
    </citation>
    <scope>NUCLEOTIDE SEQUENCE [LARGE SCALE GENOMIC DNA]</scope>
    <source>
        <strain evidence="1 2">DNF00058</strain>
    </source>
</reference>
<dbReference type="AlphaFoldDB" id="A0A096AYX3"/>
<sequence>MRVKDILFLILFVVFFNACTPKNIYYSTFSTTAIANKGMGKYVLRVQGVGQTYHQAKVDAVRKAVYDVIFKNVSSSYGEHKMIHPIISNPLIEQQYSDFFDAFFSTGGDYLKFAYELRLEKDKFKPQARRGVIMNVMVDRIALAKYLKENQIF</sequence>
<organism evidence="1 2">
    <name type="scientific">Prevotella amnii DNF00058</name>
    <dbReference type="NCBI Taxonomy" id="1401066"/>
    <lineage>
        <taxon>Bacteria</taxon>
        <taxon>Pseudomonadati</taxon>
        <taxon>Bacteroidota</taxon>
        <taxon>Bacteroidia</taxon>
        <taxon>Bacteroidales</taxon>
        <taxon>Prevotellaceae</taxon>
        <taxon>Prevotella</taxon>
    </lineage>
</organism>
<dbReference type="OrthoDB" id="1073285at2"/>
<evidence type="ECO:0008006" key="3">
    <source>
        <dbReference type="Google" id="ProtNLM"/>
    </source>
</evidence>
<gene>
    <name evidence="1" type="ORF">HMPREF9302_04340</name>
</gene>
<evidence type="ECO:0000313" key="2">
    <source>
        <dbReference type="Proteomes" id="UP000029614"/>
    </source>
</evidence>
<protein>
    <recommendedName>
        <fullName evidence="3">Lipoprotein</fullName>
    </recommendedName>
</protein>
<accession>A0A096AYX3</accession>
<proteinExistence type="predicted"/>
<name>A0A096AYX3_9BACT</name>
<dbReference type="RefSeq" id="WP_036855067.1">
    <property type="nucleotide sequence ID" value="NZ_JRNU01000014.1"/>
</dbReference>